<name>A0A3E2HCQ5_SCYLI</name>
<sequence length="323" mass="36987">MAPDPENMMRLLLPMLSGVKDDYESDIVPPLPLSLDRVMEGRAPKSSSRLFQLPFEILTIILSYLSSSNLANLALVNSDCRQWARSRQYANVNLTYSDSSFGLIKVLQDEVLERVSSKSNGFTSRPSLGACIRRVTIATDSRWITFRHDIKLSREFNALPREERIQRLAKLSDFYYGSYIDSIGHLLSHRKVLPNLDFLGWDDFVPLPKQFYNELVSSNIRHLRLYRVPVEEQFEIDQLNGAWPLRSLYLELLWDIIEDSAWRGETGPLCTSILRQCAPTLESLIWVSSPVLIDPQSFGTEMSKIPRFPNLRNLDISSGISLF</sequence>
<dbReference type="CDD" id="cd09917">
    <property type="entry name" value="F-box_SF"/>
    <property type="match status" value="1"/>
</dbReference>
<accession>A0A3E2HCQ5</accession>
<dbReference type="OrthoDB" id="3257981at2759"/>
<dbReference type="AlphaFoldDB" id="A0A3E2HCQ5"/>
<feature type="non-terminal residue" evidence="2">
    <location>
        <position position="323"/>
    </location>
</feature>
<evidence type="ECO:0000313" key="3">
    <source>
        <dbReference type="Proteomes" id="UP000258309"/>
    </source>
</evidence>
<comment type="caution">
    <text evidence="2">The sequence shown here is derived from an EMBL/GenBank/DDBJ whole genome shotgun (WGS) entry which is preliminary data.</text>
</comment>
<dbReference type="EMBL" id="NCSJ02000081">
    <property type="protein sequence ID" value="RFU31209.1"/>
    <property type="molecule type" value="Genomic_DNA"/>
</dbReference>
<gene>
    <name evidence="2" type="ORF">B7463_g5145</name>
</gene>
<dbReference type="InterPro" id="IPR001810">
    <property type="entry name" value="F-box_dom"/>
</dbReference>
<dbReference type="PROSITE" id="PS50181">
    <property type="entry name" value="FBOX"/>
    <property type="match status" value="1"/>
</dbReference>
<dbReference type="InterPro" id="IPR036047">
    <property type="entry name" value="F-box-like_dom_sf"/>
</dbReference>
<feature type="non-terminal residue" evidence="2">
    <location>
        <position position="1"/>
    </location>
</feature>
<feature type="domain" description="F-box" evidence="1">
    <location>
        <begin position="47"/>
        <end position="92"/>
    </location>
</feature>
<evidence type="ECO:0000313" key="2">
    <source>
        <dbReference type="EMBL" id="RFU31209.1"/>
    </source>
</evidence>
<evidence type="ECO:0000259" key="1">
    <source>
        <dbReference type="PROSITE" id="PS50181"/>
    </source>
</evidence>
<reference evidence="2 3" key="1">
    <citation type="submission" date="2018-05" db="EMBL/GenBank/DDBJ databases">
        <title>Draft genome sequence of Scytalidium lignicola DSM 105466, a ubiquitous saprotrophic fungus.</title>
        <authorList>
            <person name="Buettner E."/>
            <person name="Gebauer A.M."/>
            <person name="Hofrichter M."/>
            <person name="Liers C."/>
            <person name="Kellner H."/>
        </authorList>
    </citation>
    <scope>NUCLEOTIDE SEQUENCE [LARGE SCALE GENOMIC DNA]</scope>
    <source>
        <strain evidence="2 3">DSM 105466</strain>
    </source>
</reference>
<organism evidence="2 3">
    <name type="scientific">Scytalidium lignicola</name>
    <name type="common">Hyphomycete</name>
    <dbReference type="NCBI Taxonomy" id="5539"/>
    <lineage>
        <taxon>Eukaryota</taxon>
        <taxon>Fungi</taxon>
        <taxon>Dikarya</taxon>
        <taxon>Ascomycota</taxon>
        <taxon>Pezizomycotina</taxon>
        <taxon>Leotiomycetes</taxon>
        <taxon>Leotiomycetes incertae sedis</taxon>
        <taxon>Scytalidium</taxon>
    </lineage>
</organism>
<protein>
    <recommendedName>
        <fullName evidence="1">F-box domain-containing protein</fullName>
    </recommendedName>
</protein>
<keyword evidence="3" id="KW-1185">Reference proteome</keyword>
<dbReference type="Pfam" id="PF00646">
    <property type="entry name" value="F-box"/>
    <property type="match status" value="1"/>
</dbReference>
<dbReference type="OMA" id="HLETIAW"/>
<dbReference type="SUPFAM" id="SSF81383">
    <property type="entry name" value="F-box domain"/>
    <property type="match status" value="1"/>
</dbReference>
<dbReference type="Proteomes" id="UP000258309">
    <property type="component" value="Unassembled WGS sequence"/>
</dbReference>
<proteinExistence type="predicted"/>